<dbReference type="GO" id="GO:0043709">
    <property type="term" value="P:cell adhesion involved in single-species biofilm formation"/>
    <property type="evidence" value="ECO:0007669"/>
    <property type="project" value="TreeGrafter"/>
</dbReference>
<reference evidence="6" key="1">
    <citation type="journal article" date="2018" name="Genome Biol.">
        <title>SKESA: strategic k-mer extension for scrupulous assemblies.</title>
        <authorList>
            <person name="Souvorov A."/>
            <person name="Agarwala R."/>
            <person name="Lipman D.J."/>
        </authorList>
    </citation>
    <scope>NUCLEOTIDE SEQUENCE</scope>
    <source>
        <strain evidence="6">MA.CK_97/00006015</strain>
    </source>
</reference>
<evidence type="ECO:0000313" key="6">
    <source>
        <dbReference type="EMBL" id="HAG3254723.1"/>
    </source>
</evidence>
<dbReference type="PANTHER" id="PTHR33420">
    <property type="entry name" value="FIMBRIAL SUBUNIT ELFA-RELATED"/>
    <property type="match status" value="1"/>
</dbReference>
<organism evidence="6">
    <name type="scientific">Salmonella enterica</name>
    <name type="common">Salmonella choleraesuis</name>
    <dbReference type="NCBI Taxonomy" id="28901"/>
    <lineage>
        <taxon>Bacteria</taxon>
        <taxon>Pseudomonadati</taxon>
        <taxon>Pseudomonadota</taxon>
        <taxon>Gammaproteobacteria</taxon>
        <taxon>Enterobacterales</taxon>
        <taxon>Enterobacteriaceae</taxon>
        <taxon>Salmonella</taxon>
    </lineage>
</organism>
<dbReference type="Gene3D" id="2.60.40.1090">
    <property type="entry name" value="Fimbrial-type adhesion domain"/>
    <property type="match status" value="1"/>
</dbReference>
<protein>
    <submittedName>
        <fullName evidence="6">Type 1 fimbrial protein</fullName>
    </submittedName>
</protein>
<dbReference type="InterPro" id="IPR008966">
    <property type="entry name" value="Adhesion_dom_sf"/>
</dbReference>
<proteinExistence type="inferred from homology"/>
<evidence type="ECO:0000256" key="4">
    <source>
        <dbReference type="ARBA" id="ARBA00023263"/>
    </source>
</evidence>
<dbReference type="Pfam" id="PF00419">
    <property type="entry name" value="Fimbrial"/>
    <property type="match status" value="1"/>
</dbReference>
<dbReference type="EMBL" id="DAAXZP010000020">
    <property type="protein sequence ID" value="HAG3254723.1"/>
    <property type="molecule type" value="Genomic_DNA"/>
</dbReference>
<keyword evidence="3" id="KW-0732">Signal</keyword>
<dbReference type="AlphaFoldDB" id="A0A761SB40"/>
<keyword evidence="4" id="KW-0281">Fimbrium</keyword>
<feature type="domain" description="Fimbrial-type adhesion" evidence="5">
    <location>
        <begin position="32"/>
        <end position="179"/>
    </location>
</feature>
<evidence type="ECO:0000259" key="5">
    <source>
        <dbReference type="Pfam" id="PF00419"/>
    </source>
</evidence>
<evidence type="ECO:0000256" key="3">
    <source>
        <dbReference type="ARBA" id="ARBA00022729"/>
    </source>
</evidence>
<evidence type="ECO:0000256" key="2">
    <source>
        <dbReference type="ARBA" id="ARBA00006671"/>
    </source>
</evidence>
<comment type="caution">
    <text evidence="6">The sequence shown here is derived from an EMBL/GenBank/DDBJ whole genome shotgun (WGS) entry which is preliminary data.</text>
</comment>
<evidence type="ECO:0000256" key="1">
    <source>
        <dbReference type="ARBA" id="ARBA00004561"/>
    </source>
</evidence>
<dbReference type="SUPFAM" id="SSF49401">
    <property type="entry name" value="Bacterial adhesins"/>
    <property type="match status" value="1"/>
</dbReference>
<dbReference type="InterPro" id="IPR050263">
    <property type="entry name" value="Bact_Fimbrial_Adh_Pro"/>
</dbReference>
<accession>A0A761SB40</accession>
<comment type="subcellular location">
    <subcellularLocation>
        <location evidence="1">Fimbrium</location>
    </subcellularLocation>
</comment>
<sequence>MNKQPRKGDWPFLCAWLSLLLIAGYLQATDVSFHGNLVDNACVFEQDGGAQEVVFPTVAAKFFSTHTRTETKVFSVGLKNCPESVRDKLVNLTFSFPQQEELGGVRMLRPDGNTGVLIALVDSAGKAIEPEKPVSVGNISATGTGTVNRFSLGAYVTVPPDRVVKPGQYSATTTFTVGFE</sequence>
<dbReference type="PANTHER" id="PTHR33420:SF3">
    <property type="entry name" value="FIMBRIAL SUBUNIT ELFA"/>
    <property type="match status" value="1"/>
</dbReference>
<comment type="similarity">
    <text evidence="2">Belongs to the fimbrial protein family.</text>
</comment>
<reference evidence="6" key="2">
    <citation type="submission" date="2020-02" db="EMBL/GenBank/DDBJ databases">
        <authorList>
            <consortium name="NCBI Pathogen Detection Project"/>
        </authorList>
    </citation>
    <scope>NUCLEOTIDE SEQUENCE</scope>
    <source>
        <strain evidence="6">MA.CK_97/00006015</strain>
    </source>
</reference>
<name>A0A761SB40_SALER</name>
<dbReference type="InterPro" id="IPR000259">
    <property type="entry name" value="Adhesion_dom_fimbrial"/>
</dbReference>
<dbReference type="InterPro" id="IPR036937">
    <property type="entry name" value="Adhesion_dom_fimbrial_sf"/>
</dbReference>
<dbReference type="GO" id="GO:0009289">
    <property type="term" value="C:pilus"/>
    <property type="evidence" value="ECO:0007669"/>
    <property type="project" value="UniProtKB-SubCell"/>
</dbReference>
<gene>
    <name evidence="6" type="ORF">G8X54_004035</name>
</gene>